<organism evidence="1 2">
    <name type="scientific">Lancefieldella parvula</name>
    <dbReference type="NCBI Taxonomy" id="1382"/>
    <lineage>
        <taxon>Bacteria</taxon>
        <taxon>Bacillati</taxon>
        <taxon>Actinomycetota</taxon>
        <taxon>Coriobacteriia</taxon>
        <taxon>Coriobacteriales</taxon>
        <taxon>Atopobiaceae</taxon>
        <taxon>Lancefieldella</taxon>
    </lineage>
</organism>
<protein>
    <submittedName>
        <fullName evidence="1">TatD family hydrolase</fullName>
    </submittedName>
</protein>
<dbReference type="Gene3D" id="3.20.20.140">
    <property type="entry name" value="Metal-dependent hydrolases"/>
    <property type="match status" value="1"/>
</dbReference>
<keyword evidence="1" id="KW-0378">Hydrolase</keyword>
<dbReference type="GO" id="GO:0016788">
    <property type="term" value="F:hydrolase activity, acting on ester bonds"/>
    <property type="evidence" value="ECO:0007669"/>
    <property type="project" value="InterPro"/>
</dbReference>
<dbReference type="PANTHER" id="PTHR46124:SF2">
    <property type="entry name" value="D-AMINOACYL-TRNA DEACYLASE"/>
    <property type="match status" value="1"/>
</dbReference>
<dbReference type="AlphaFoldDB" id="A0A9E7DC24"/>
<accession>A0A9E7DC24</accession>
<dbReference type="EMBL" id="CP097092">
    <property type="protein sequence ID" value="UQF77845.1"/>
    <property type="molecule type" value="Genomic_DNA"/>
</dbReference>
<proteinExistence type="predicted"/>
<dbReference type="GO" id="GO:0005829">
    <property type="term" value="C:cytosol"/>
    <property type="evidence" value="ECO:0007669"/>
    <property type="project" value="TreeGrafter"/>
</dbReference>
<dbReference type="Pfam" id="PF01026">
    <property type="entry name" value="TatD_DNase"/>
    <property type="match status" value="1"/>
</dbReference>
<dbReference type="CDD" id="cd01310">
    <property type="entry name" value="TatD_DNAse"/>
    <property type="match status" value="1"/>
</dbReference>
<name>A0A9E7DC24_9ACTN</name>
<evidence type="ECO:0000313" key="2">
    <source>
        <dbReference type="Proteomes" id="UP000831562"/>
    </source>
</evidence>
<sequence length="339" mass="37745">MSKKKHHLPAEEVEALSFSDGQLFHDIYGTPRPTPRVLAPVADTHGHLGSLHEHSAAESLARAAAAGVRMLIVPVDIATEFPRKWAGTSAFIAWFEDTLNQARQAYAKLAEADLCVPCDLPAEYLFEHTYFVVGAHPYSAPDYNQEAEQRLFELLEHPLCVGVGEIGLDFGPYCEVPEEVQRQAFERQLSIAHELNQRVELHLRDGANDTHAHDLAFEILNRLGVPKTGCDLHCYTDGPEVMKPFADLGCFVAFGGAATFKRSDDIRAAIISCPEAQLLSETDFPYMAPEPLRGGECTPAMVVHTVERLAELRWQRLDIPKEKTYTILWENAQRFVGLA</sequence>
<dbReference type="SUPFAM" id="SSF51556">
    <property type="entry name" value="Metallo-dependent hydrolases"/>
    <property type="match status" value="1"/>
</dbReference>
<gene>
    <name evidence="1" type="ORF">M3I19_06055</name>
</gene>
<dbReference type="InterPro" id="IPR032466">
    <property type="entry name" value="Metal_Hydrolase"/>
</dbReference>
<dbReference type="Proteomes" id="UP000831562">
    <property type="component" value="Chromosome"/>
</dbReference>
<dbReference type="PANTHER" id="PTHR46124">
    <property type="entry name" value="D-AMINOACYL-TRNA DEACYLASE"/>
    <property type="match status" value="1"/>
</dbReference>
<reference evidence="1" key="1">
    <citation type="submission" date="2022-05" db="EMBL/GenBank/DDBJ databases">
        <title>Using nanopore sequencing to obtain complete genomes from saliva samples.</title>
        <authorList>
            <person name="Baker J.L."/>
        </authorList>
    </citation>
    <scope>NUCLEOTIDE SEQUENCE</scope>
    <source>
        <strain evidence="1">JCVI-JB-Lp32</strain>
    </source>
</reference>
<evidence type="ECO:0000313" key="1">
    <source>
        <dbReference type="EMBL" id="UQF77845.1"/>
    </source>
</evidence>
<dbReference type="InterPro" id="IPR001130">
    <property type="entry name" value="TatD-like"/>
</dbReference>